<evidence type="ECO:0000256" key="1">
    <source>
        <dbReference type="ARBA" id="ARBA00004418"/>
    </source>
</evidence>
<comment type="subcellular location">
    <subcellularLocation>
        <location evidence="1">Periplasm</location>
    </subcellularLocation>
</comment>
<gene>
    <name evidence="6" type="ORF">WJT86_07375</name>
</gene>
<dbReference type="Gene3D" id="3.40.190.10">
    <property type="entry name" value="Periplasmic binding protein-like II"/>
    <property type="match status" value="1"/>
</dbReference>
<feature type="signal peptide" evidence="4">
    <location>
        <begin position="1"/>
        <end position="29"/>
    </location>
</feature>
<dbReference type="Proteomes" id="UP001418637">
    <property type="component" value="Unassembled WGS sequence"/>
</dbReference>
<accession>A0ABV0BM32</accession>
<dbReference type="InterPro" id="IPR030678">
    <property type="entry name" value="Peptide/Ni-bd"/>
</dbReference>
<dbReference type="SUPFAM" id="SSF53850">
    <property type="entry name" value="Periplasmic binding protein-like II"/>
    <property type="match status" value="1"/>
</dbReference>
<dbReference type="InterPro" id="IPR039424">
    <property type="entry name" value="SBP_5"/>
</dbReference>
<protein>
    <submittedName>
        <fullName evidence="6">Extracellular solute-binding protein</fullName>
    </submittedName>
</protein>
<keyword evidence="3 4" id="KW-0732">Signal</keyword>
<reference evidence="6 7" key="1">
    <citation type="submission" date="2024-04" db="EMBL/GenBank/DDBJ databases">
        <title>A novel species isolated from cricket.</title>
        <authorList>
            <person name="Wang H.-C."/>
        </authorList>
    </citation>
    <scope>NUCLEOTIDE SEQUENCE [LARGE SCALE GENOMIC DNA]</scope>
    <source>
        <strain evidence="6 7">WL0021</strain>
    </source>
</reference>
<proteinExistence type="inferred from homology"/>
<feature type="chain" id="PRO_5045963600" evidence="4">
    <location>
        <begin position="30"/>
        <end position="619"/>
    </location>
</feature>
<organism evidence="6 7">
    <name type="scientific">Hohaiivirga grylli</name>
    <dbReference type="NCBI Taxonomy" id="3133970"/>
    <lineage>
        <taxon>Bacteria</taxon>
        <taxon>Pseudomonadati</taxon>
        <taxon>Pseudomonadota</taxon>
        <taxon>Alphaproteobacteria</taxon>
        <taxon>Hyphomicrobiales</taxon>
        <taxon>Methylobacteriaceae</taxon>
        <taxon>Hohaiivirga</taxon>
    </lineage>
</organism>
<evidence type="ECO:0000256" key="2">
    <source>
        <dbReference type="ARBA" id="ARBA00005695"/>
    </source>
</evidence>
<dbReference type="Gene3D" id="3.10.105.10">
    <property type="entry name" value="Dipeptide-binding Protein, Domain 3"/>
    <property type="match status" value="1"/>
</dbReference>
<dbReference type="CDD" id="cd08497">
    <property type="entry name" value="MbnE-like"/>
    <property type="match status" value="1"/>
</dbReference>
<dbReference type="InterPro" id="IPR000914">
    <property type="entry name" value="SBP_5_dom"/>
</dbReference>
<dbReference type="PANTHER" id="PTHR30290">
    <property type="entry name" value="PERIPLASMIC BINDING COMPONENT OF ABC TRANSPORTER"/>
    <property type="match status" value="1"/>
</dbReference>
<evidence type="ECO:0000313" key="7">
    <source>
        <dbReference type="Proteomes" id="UP001418637"/>
    </source>
</evidence>
<comment type="similarity">
    <text evidence="2">Belongs to the bacterial solute-binding protein 5 family.</text>
</comment>
<feature type="domain" description="Solute-binding protein family 5" evidence="5">
    <location>
        <begin position="121"/>
        <end position="527"/>
    </location>
</feature>
<comment type="caution">
    <text evidence="6">The sequence shown here is derived from an EMBL/GenBank/DDBJ whole genome shotgun (WGS) entry which is preliminary data.</text>
</comment>
<dbReference type="PANTHER" id="PTHR30290:SF64">
    <property type="entry name" value="ABC TRANSPORTER PERIPLASMIC BINDING PROTEIN"/>
    <property type="match status" value="1"/>
</dbReference>
<name>A0ABV0BM32_9HYPH</name>
<evidence type="ECO:0000259" key="5">
    <source>
        <dbReference type="Pfam" id="PF00496"/>
    </source>
</evidence>
<evidence type="ECO:0000313" key="6">
    <source>
        <dbReference type="EMBL" id="MEN3930877.1"/>
    </source>
</evidence>
<dbReference type="Pfam" id="PF00496">
    <property type="entry name" value="SBP_bac_5"/>
    <property type="match status" value="1"/>
</dbReference>
<dbReference type="RefSeq" id="WP_346336900.1">
    <property type="nucleotide sequence ID" value="NZ_JBBYXI010000002.1"/>
</dbReference>
<sequence>MLSFRVTTATMFLSFTVLALFSLSPQLGAQEIRVAQTEAEAPLLEEKTALAMHGAPALAENFNHFPYANPKAPKGGKLVVALQGTYDSLNPYIVFGVAPDIGQKYVLQSLMARSMDEPFTLYAQIAESYEMPESRNHISFNLDERAKFSDGTQLTAEDVAFSFEMLKQNGKPYHRSSFSAVRSVKVVSPQRIEFDLTGSQDRELPLIIATMPIFAKHATDPETFSNTTLKPIIGSGPYAFSEISPGESVTVKRRNDYWAADLPTSRGLYNFDEIKYDFYRDANTLFESFKAGLYDYRLESDATRWVNGYNIPAVANGTIIKESVPIQTPKGMRGFVFNTRRPVFADVKVREALSYLFDFEWVNRNLYQKTLKRSNSYFNASELSSNGTSVSEREADLLAPYLASIPDDILEGKWRAPNPDGSGRDRSMARKALQLLHKAGWVKDGEILRNSKTRETLSFEFMVTSVEQERLAINYAASLKRLGVICTVRRVDDVQFWRRISDFDFDMIQWNWPVSASPGTEQRGRWSSAAAARTGSLNYAGVTSPAVDGMVDALLSAETREDFISAVHALDRVLLAGFYVVPLFYSPDQWVVYSSKLKHPETHPFQGVAIESWWSNQLN</sequence>
<evidence type="ECO:0000256" key="3">
    <source>
        <dbReference type="ARBA" id="ARBA00022729"/>
    </source>
</evidence>
<dbReference type="PIRSF" id="PIRSF002741">
    <property type="entry name" value="MppA"/>
    <property type="match status" value="1"/>
</dbReference>
<dbReference type="EMBL" id="JBBYXI010000002">
    <property type="protein sequence ID" value="MEN3930877.1"/>
    <property type="molecule type" value="Genomic_DNA"/>
</dbReference>
<evidence type="ECO:0000256" key="4">
    <source>
        <dbReference type="SAM" id="SignalP"/>
    </source>
</evidence>
<keyword evidence="7" id="KW-1185">Reference proteome</keyword>